<dbReference type="OrthoDB" id="7058419at2"/>
<dbReference type="EMBL" id="CP035503">
    <property type="protein sequence ID" value="QDL36363.1"/>
    <property type="molecule type" value="Genomic_DNA"/>
</dbReference>
<sequence>MKRFTYPHILGCLLLLSGCLAISPVNQGTRIDEAPMYEGIDRSKVQELKAADERFISDATTQFGSRERASALWVNQGYKYYKQDQLGMAMRRFNQAWLLNPENPEVYAGFGAVLHDQGKNCAAMEMMKKALTLHPPTLQGIYSDAARITTLCAVSDTTLSPEVKAELIARSETLYKKAEEVEPDKRYIYTSRATAYYWRGQYSEAWRMVATARALGTGSGAIASLPSSAANEPNEHFLNMLRKKMPEPVHQ</sequence>
<dbReference type="SUPFAM" id="SSF48452">
    <property type="entry name" value="TPR-like"/>
    <property type="match status" value="1"/>
</dbReference>
<keyword evidence="1" id="KW-0802">TPR repeat</keyword>
<keyword evidence="2" id="KW-0732">Signal</keyword>
<feature type="repeat" description="TPR" evidence="1">
    <location>
        <begin position="104"/>
        <end position="137"/>
    </location>
</feature>
<evidence type="ECO:0000313" key="4">
    <source>
        <dbReference type="Proteomes" id="UP000316798"/>
    </source>
</evidence>
<proteinExistence type="predicted"/>
<protein>
    <submittedName>
        <fullName evidence="3">Uncharacterized protein</fullName>
    </submittedName>
</protein>
<accession>A0A515D7G3</accession>
<name>A0A515D7G3_9BURK</name>
<dbReference type="RefSeq" id="WP_142817535.1">
    <property type="nucleotide sequence ID" value="NZ_CP035503.1"/>
</dbReference>
<gene>
    <name evidence="3" type="ORF">EUB48_02890</name>
</gene>
<dbReference type="PROSITE" id="PS51257">
    <property type="entry name" value="PROKAR_LIPOPROTEIN"/>
    <property type="match status" value="1"/>
</dbReference>
<dbReference type="InterPro" id="IPR011990">
    <property type="entry name" value="TPR-like_helical_dom_sf"/>
</dbReference>
<evidence type="ECO:0000256" key="1">
    <source>
        <dbReference type="PROSITE-ProRule" id="PRU00339"/>
    </source>
</evidence>
<reference evidence="3 4" key="1">
    <citation type="submission" date="2019-01" db="EMBL/GenBank/DDBJ databases">
        <title>Genomic insights into a novel species Rhodoferax sp.</title>
        <authorList>
            <person name="Jin L."/>
        </authorList>
    </citation>
    <scope>NUCLEOTIDE SEQUENCE [LARGE SCALE GENOMIC DNA]</scope>
    <source>
        <strain evidence="3 4">CHu59-6-5</strain>
    </source>
</reference>
<dbReference type="Gene3D" id="1.25.40.10">
    <property type="entry name" value="Tetratricopeptide repeat domain"/>
    <property type="match status" value="1"/>
</dbReference>
<evidence type="ECO:0000313" key="3">
    <source>
        <dbReference type="EMBL" id="QDL36363.1"/>
    </source>
</evidence>
<evidence type="ECO:0000256" key="2">
    <source>
        <dbReference type="SAM" id="SignalP"/>
    </source>
</evidence>
<feature type="signal peptide" evidence="2">
    <location>
        <begin position="1"/>
        <end position="27"/>
    </location>
</feature>
<dbReference type="KEGG" id="rhf:EUB48_02890"/>
<dbReference type="Proteomes" id="UP000316798">
    <property type="component" value="Chromosome"/>
</dbReference>
<organism evidence="3 4">
    <name type="scientific">Rhodoferax sediminis</name>
    <dbReference type="NCBI Taxonomy" id="2509614"/>
    <lineage>
        <taxon>Bacteria</taxon>
        <taxon>Pseudomonadati</taxon>
        <taxon>Pseudomonadota</taxon>
        <taxon>Betaproteobacteria</taxon>
        <taxon>Burkholderiales</taxon>
        <taxon>Comamonadaceae</taxon>
        <taxon>Rhodoferax</taxon>
    </lineage>
</organism>
<feature type="chain" id="PRO_5022243613" evidence="2">
    <location>
        <begin position="28"/>
        <end position="251"/>
    </location>
</feature>
<dbReference type="InterPro" id="IPR019734">
    <property type="entry name" value="TPR_rpt"/>
</dbReference>
<dbReference type="PROSITE" id="PS50005">
    <property type="entry name" value="TPR"/>
    <property type="match status" value="2"/>
</dbReference>
<feature type="repeat" description="TPR" evidence="1">
    <location>
        <begin position="70"/>
        <end position="103"/>
    </location>
</feature>
<dbReference type="AlphaFoldDB" id="A0A515D7G3"/>
<keyword evidence="4" id="KW-1185">Reference proteome</keyword>